<dbReference type="InterPro" id="IPR036770">
    <property type="entry name" value="Ankyrin_rpt-contain_sf"/>
</dbReference>
<dbReference type="SUPFAM" id="SSF48403">
    <property type="entry name" value="Ankyrin repeat"/>
    <property type="match status" value="1"/>
</dbReference>
<dbReference type="EMBL" id="CP015056">
    <property type="protein sequence ID" value="QGN15721.1"/>
    <property type="molecule type" value="Genomic_DNA"/>
</dbReference>
<keyword evidence="2 3" id="KW-0040">ANK repeat</keyword>
<dbReference type="PROSITE" id="PS50088">
    <property type="entry name" value="ANK_REPEAT"/>
    <property type="match status" value="2"/>
</dbReference>
<dbReference type="PANTHER" id="PTHR24171:SF9">
    <property type="entry name" value="ANKYRIN REPEAT DOMAIN-CONTAINING PROTEIN 39"/>
    <property type="match status" value="1"/>
</dbReference>
<evidence type="ECO:0000256" key="2">
    <source>
        <dbReference type="ARBA" id="ARBA00023043"/>
    </source>
</evidence>
<keyword evidence="6" id="KW-1185">Reference proteome</keyword>
<dbReference type="Pfam" id="PF12796">
    <property type="entry name" value="Ank_2"/>
    <property type="match status" value="1"/>
</dbReference>
<dbReference type="PROSITE" id="PS50297">
    <property type="entry name" value="ANK_REP_REGION"/>
    <property type="match status" value="1"/>
</dbReference>
<evidence type="ECO:0000256" key="1">
    <source>
        <dbReference type="ARBA" id="ARBA00022737"/>
    </source>
</evidence>
<gene>
    <name evidence="5" type="ORF">FIM1_2414</name>
</gene>
<reference evidence="5 6" key="2">
    <citation type="submission" date="2019-11" db="EMBL/GenBank/DDBJ databases">
        <authorList>
            <person name="Lu H."/>
        </authorList>
    </citation>
    <scope>NUCLEOTIDE SEQUENCE [LARGE SCALE GENOMIC DNA]</scope>
    <source>
        <strain evidence="5 6">FIM1</strain>
    </source>
</reference>
<dbReference type="InterPro" id="IPR002110">
    <property type="entry name" value="Ankyrin_rpt"/>
</dbReference>
<accession>A0ABX6EVT7</accession>
<dbReference type="SMART" id="SM00248">
    <property type="entry name" value="ANK"/>
    <property type="match status" value="2"/>
</dbReference>
<protein>
    <submittedName>
        <fullName evidence="5">Ankyrin repeat-containing protein YGL242C</fullName>
    </submittedName>
</protein>
<keyword evidence="1" id="KW-0677">Repeat</keyword>
<feature type="compositionally biased region" description="Acidic residues" evidence="4">
    <location>
        <begin position="158"/>
        <end position="171"/>
    </location>
</feature>
<dbReference type="PANTHER" id="PTHR24171">
    <property type="entry name" value="ANKYRIN REPEAT DOMAIN-CONTAINING PROTEIN 39-RELATED"/>
    <property type="match status" value="1"/>
</dbReference>
<sequence>MTEGASLKEQLLDASRRNNLDLLNSIIEKIGSNQQELQDLINNSKDPFGNTAIHLCSKHGSWDVLDTLLDQEGVDINQENTIDGDTPLHLCVRYSHEEPEHGTFIAENLIEVGADPRKRNKQGKTPLDLVHSTELEPLVNLLQGAEIAADNKGKLMNEEDAEEFDDGPEDD</sequence>
<feature type="repeat" description="ANK" evidence="3">
    <location>
        <begin position="83"/>
        <end position="121"/>
    </location>
</feature>
<feature type="region of interest" description="Disordered" evidence="4">
    <location>
        <begin position="150"/>
        <end position="171"/>
    </location>
</feature>
<reference evidence="5 6" key="1">
    <citation type="submission" date="2016-03" db="EMBL/GenBank/DDBJ databases">
        <title>How can Kluyveromyces marxianus grow so fast - potential evolutionary course in Saccharomyces Complex revealed by comparative genomics.</title>
        <authorList>
            <person name="Mo W."/>
            <person name="Lu W."/>
            <person name="Yang X."/>
            <person name="Qi J."/>
            <person name="Lv H."/>
        </authorList>
    </citation>
    <scope>NUCLEOTIDE SEQUENCE [LARGE SCALE GENOMIC DNA]</scope>
    <source>
        <strain evidence="5 6">FIM1</strain>
    </source>
</reference>
<proteinExistence type="predicted"/>
<name>A0ABX6EVT7_KLUMA</name>
<evidence type="ECO:0000313" key="5">
    <source>
        <dbReference type="EMBL" id="QGN15721.1"/>
    </source>
</evidence>
<evidence type="ECO:0000313" key="6">
    <source>
        <dbReference type="Proteomes" id="UP000422736"/>
    </source>
</evidence>
<organism evidence="5 6">
    <name type="scientific">Kluyveromyces marxianus</name>
    <name type="common">Yeast</name>
    <name type="synonym">Candida kefyr</name>
    <dbReference type="NCBI Taxonomy" id="4911"/>
    <lineage>
        <taxon>Eukaryota</taxon>
        <taxon>Fungi</taxon>
        <taxon>Dikarya</taxon>
        <taxon>Ascomycota</taxon>
        <taxon>Saccharomycotina</taxon>
        <taxon>Saccharomycetes</taxon>
        <taxon>Saccharomycetales</taxon>
        <taxon>Saccharomycetaceae</taxon>
        <taxon>Kluyveromyces</taxon>
    </lineage>
</organism>
<evidence type="ECO:0000256" key="3">
    <source>
        <dbReference type="PROSITE-ProRule" id="PRU00023"/>
    </source>
</evidence>
<dbReference type="Proteomes" id="UP000422736">
    <property type="component" value="Chromosome 3"/>
</dbReference>
<feature type="repeat" description="ANK" evidence="3">
    <location>
        <begin position="48"/>
        <end position="81"/>
    </location>
</feature>
<dbReference type="Gene3D" id="1.25.40.20">
    <property type="entry name" value="Ankyrin repeat-containing domain"/>
    <property type="match status" value="1"/>
</dbReference>
<evidence type="ECO:0000256" key="4">
    <source>
        <dbReference type="SAM" id="MobiDB-lite"/>
    </source>
</evidence>